<comment type="caution">
    <text evidence="1">The sequence shown here is derived from an EMBL/GenBank/DDBJ whole genome shotgun (WGS) entry which is preliminary data.</text>
</comment>
<evidence type="ECO:0000313" key="1">
    <source>
        <dbReference type="EMBL" id="HHR96287.1"/>
    </source>
</evidence>
<proteinExistence type="predicted"/>
<accession>A0A7C5UWP6</accession>
<name>A0A7C5UWP6_9CREN</name>
<protein>
    <submittedName>
        <fullName evidence="1">Uncharacterized protein</fullName>
    </submittedName>
</protein>
<dbReference type="EMBL" id="DRUB01000106">
    <property type="protein sequence ID" value="HHR96287.1"/>
    <property type="molecule type" value="Genomic_DNA"/>
</dbReference>
<gene>
    <name evidence="1" type="ORF">ENL47_05635</name>
</gene>
<sequence length="11" mass="1283">MKTIDLSNFNT</sequence>
<organism evidence="1">
    <name type="scientific">Ignisphaera aggregans</name>
    <dbReference type="NCBI Taxonomy" id="334771"/>
    <lineage>
        <taxon>Archaea</taxon>
        <taxon>Thermoproteota</taxon>
        <taxon>Thermoprotei</taxon>
        <taxon>Desulfurococcales</taxon>
        <taxon>Desulfurococcaceae</taxon>
        <taxon>Ignisphaera</taxon>
    </lineage>
</organism>
<reference evidence="1" key="1">
    <citation type="journal article" date="2020" name="mSystems">
        <title>Genome- and Community-Level Interaction Insights into Carbon Utilization and Element Cycling Functions of Hydrothermarchaeota in Hydrothermal Sediment.</title>
        <authorList>
            <person name="Zhou Z."/>
            <person name="Liu Y."/>
            <person name="Xu W."/>
            <person name="Pan J."/>
            <person name="Luo Z.H."/>
            <person name="Li M."/>
        </authorList>
    </citation>
    <scope>NUCLEOTIDE SEQUENCE [LARGE SCALE GENOMIC DNA]</scope>
    <source>
        <strain evidence="1">SpSt-1</strain>
    </source>
</reference>